<reference evidence="3" key="2">
    <citation type="submission" date="2023-11" db="UniProtKB">
        <authorList>
            <consortium name="WormBaseParasite"/>
        </authorList>
    </citation>
    <scope>IDENTIFICATION</scope>
</reference>
<name>A0AA85FG95_9TREM</name>
<evidence type="ECO:0000313" key="2">
    <source>
        <dbReference type="Proteomes" id="UP000050792"/>
    </source>
</evidence>
<dbReference type="Proteomes" id="UP000050792">
    <property type="component" value="Unassembled WGS sequence"/>
</dbReference>
<dbReference type="GO" id="GO:0061617">
    <property type="term" value="C:MICOS complex"/>
    <property type="evidence" value="ECO:0007669"/>
    <property type="project" value="TreeGrafter"/>
</dbReference>
<dbReference type="InterPro" id="IPR052632">
    <property type="entry name" value="MICOS_subunit_Mic19"/>
</dbReference>
<evidence type="ECO:0008006" key="4">
    <source>
        <dbReference type="Google" id="ProtNLM"/>
    </source>
</evidence>
<dbReference type="PANTHER" id="PTHR21588">
    <property type="entry name" value="COILED-COIL-HELIX-COILED-COIL-HELIX DOMAIN CONTAINING 6"/>
    <property type="match status" value="1"/>
</dbReference>
<feature type="coiled-coil region" evidence="1">
    <location>
        <begin position="78"/>
        <end position="124"/>
    </location>
</feature>
<reference evidence="2" key="1">
    <citation type="submission" date="2022-06" db="EMBL/GenBank/DDBJ databases">
        <authorList>
            <person name="Berger JAMES D."/>
            <person name="Berger JAMES D."/>
        </authorList>
    </citation>
    <scope>NUCLEOTIDE SEQUENCE [LARGE SCALE GENOMIC DNA]</scope>
</reference>
<dbReference type="GO" id="GO:0007007">
    <property type="term" value="P:inner mitochondrial membrane organization"/>
    <property type="evidence" value="ECO:0007669"/>
    <property type="project" value="TreeGrafter"/>
</dbReference>
<accession>A0AA85FG95</accession>
<organism evidence="2 3">
    <name type="scientific">Schistosoma rodhaini</name>
    <dbReference type="NCBI Taxonomy" id="6188"/>
    <lineage>
        <taxon>Eukaryota</taxon>
        <taxon>Metazoa</taxon>
        <taxon>Spiralia</taxon>
        <taxon>Lophotrochozoa</taxon>
        <taxon>Platyhelminthes</taxon>
        <taxon>Trematoda</taxon>
        <taxon>Digenea</taxon>
        <taxon>Strigeidida</taxon>
        <taxon>Schistosomatoidea</taxon>
        <taxon>Schistosomatidae</taxon>
        <taxon>Schistosoma</taxon>
    </lineage>
</organism>
<protein>
    <recommendedName>
        <fullName evidence="4">MICOS complex subunit MIC19</fullName>
    </recommendedName>
</protein>
<dbReference type="PANTHER" id="PTHR21588:SF18">
    <property type="entry name" value="MICOS COMPLEX SUBUNIT MIC19"/>
    <property type="match status" value="1"/>
</dbReference>
<dbReference type="AlphaFoldDB" id="A0AA85FG95"/>
<keyword evidence="1" id="KW-0175">Coiled coil</keyword>
<evidence type="ECO:0000256" key="1">
    <source>
        <dbReference type="SAM" id="Coils"/>
    </source>
</evidence>
<keyword evidence="2" id="KW-1185">Reference proteome</keyword>
<sequence length="181" mass="20472">MPLHNGQDPHAAEALRSRSGCVTNMGSGASHQTRDVTFHPDDIVISEDVIKRIKNAGTTEDNTKDDLPAPKSFKPQYSLGLKHELEEAERRYEKLLQLLEKRNEQLFNEAAEEYTRTVERLENKYMRPTPGGCCAAAEQRVEDCYKQNPGKILLCSKLVSEYDRCVQNFLVTMSRKVSNAA</sequence>
<evidence type="ECO:0000313" key="3">
    <source>
        <dbReference type="WBParaSite" id="SRDH1_50120.1"/>
    </source>
</evidence>
<dbReference type="WBParaSite" id="SRDH1_50120.1">
    <property type="protein sequence ID" value="SRDH1_50120.1"/>
    <property type="gene ID" value="SRDH1_50120"/>
</dbReference>
<proteinExistence type="predicted"/>